<organism evidence="2 3">
    <name type="scientific">Sutterella massiliensis</name>
    <dbReference type="NCBI Taxonomy" id="1816689"/>
    <lineage>
        <taxon>Bacteria</taxon>
        <taxon>Pseudomonadati</taxon>
        <taxon>Pseudomonadota</taxon>
        <taxon>Betaproteobacteria</taxon>
        <taxon>Burkholderiales</taxon>
        <taxon>Sutterellaceae</taxon>
        <taxon>Sutterella</taxon>
    </lineage>
</organism>
<gene>
    <name evidence="2" type="ORF">H6A60_04475</name>
</gene>
<keyword evidence="1" id="KW-1133">Transmembrane helix</keyword>
<evidence type="ECO:0000256" key="1">
    <source>
        <dbReference type="SAM" id="Phobius"/>
    </source>
</evidence>
<dbReference type="RefSeq" id="WP_205102218.1">
    <property type="nucleotide sequence ID" value="NZ_JACJJC010000005.1"/>
</dbReference>
<keyword evidence="1" id="KW-0472">Membrane</keyword>
<evidence type="ECO:0000313" key="2">
    <source>
        <dbReference type="EMBL" id="MBM6703743.1"/>
    </source>
</evidence>
<sequence>MTEWTDALLALFQHESIEYALFAAAFVSATLMPGGSEVVLVGAIAGDPSRYLYFVAIATLGNTLGSMTGYAIGRFIPEKKKEGRALKWLHRYGIWAMLFCWLPLVGDALSVAAGWLRLNPFATMGLIAAGKCARYLVVGGATLPFAS</sequence>
<dbReference type="PANTHER" id="PTHR42709:SF4">
    <property type="entry name" value="INNER MEMBRANE PROTEIN YQAA"/>
    <property type="match status" value="1"/>
</dbReference>
<dbReference type="InterPro" id="IPR051311">
    <property type="entry name" value="DedA_domain"/>
</dbReference>
<reference evidence="2 3" key="1">
    <citation type="journal article" date="2021" name="Sci. Rep.">
        <title>The distribution of antibiotic resistance genes in chicken gut microbiota commensals.</title>
        <authorList>
            <person name="Juricova H."/>
            <person name="Matiasovicova J."/>
            <person name="Kubasova T."/>
            <person name="Cejkova D."/>
            <person name="Rychlik I."/>
        </authorList>
    </citation>
    <scope>NUCLEOTIDE SEQUENCE [LARGE SCALE GENOMIC DNA]</scope>
    <source>
        <strain evidence="2 3">An829</strain>
    </source>
</reference>
<name>A0ABS2DQW8_9BURK</name>
<protein>
    <submittedName>
        <fullName evidence="2">DedA family protein</fullName>
    </submittedName>
</protein>
<dbReference type="EMBL" id="JACJJC010000005">
    <property type="protein sequence ID" value="MBM6703743.1"/>
    <property type="molecule type" value="Genomic_DNA"/>
</dbReference>
<keyword evidence="3" id="KW-1185">Reference proteome</keyword>
<dbReference type="PANTHER" id="PTHR42709">
    <property type="entry name" value="ALKALINE PHOSPHATASE LIKE PROTEIN"/>
    <property type="match status" value="1"/>
</dbReference>
<keyword evidence="1" id="KW-0812">Transmembrane</keyword>
<proteinExistence type="predicted"/>
<evidence type="ECO:0000313" key="3">
    <source>
        <dbReference type="Proteomes" id="UP000715095"/>
    </source>
</evidence>
<feature type="transmembrane region" description="Helical" evidence="1">
    <location>
        <begin position="21"/>
        <end position="45"/>
    </location>
</feature>
<accession>A0ABS2DQW8</accession>
<feature type="transmembrane region" description="Helical" evidence="1">
    <location>
        <begin position="94"/>
        <end position="116"/>
    </location>
</feature>
<comment type="caution">
    <text evidence="2">The sequence shown here is derived from an EMBL/GenBank/DDBJ whole genome shotgun (WGS) entry which is preliminary data.</text>
</comment>
<feature type="transmembrane region" description="Helical" evidence="1">
    <location>
        <begin position="51"/>
        <end position="73"/>
    </location>
</feature>
<dbReference type="Proteomes" id="UP000715095">
    <property type="component" value="Unassembled WGS sequence"/>
</dbReference>